<organism evidence="1 2">
    <name type="scientific">Edaphobacter dinghuensis</name>
    <dbReference type="NCBI Taxonomy" id="1560005"/>
    <lineage>
        <taxon>Bacteria</taxon>
        <taxon>Pseudomonadati</taxon>
        <taxon>Acidobacteriota</taxon>
        <taxon>Terriglobia</taxon>
        <taxon>Terriglobales</taxon>
        <taxon>Acidobacteriaceae</taxon>
        <taxon>Edaphobacter</taxon>
    </lineage>
</organism>
<name>A0A917M9R2_9BACT</name>
<dbReference type="EMBL" id="BMGT01000004">
    <property type="protein sequence ID" value="GGG86687.1"/>
    <property type="molecule type" value="Genomic_DNA"/>
</dbReference>
<dbReference type="RefSeq" id="WP_188555377.1">
    <property type="nucleotide sequence ID" value="NZ_BMGT01000004.1"/>
</dbReference>
<evidence type="ECO:0000313" key="1">
    <source>
        <dbReference type="EMBL" id="GGG86687.1"/>
    </source>
</evidence>
<keyword evidence="2" id="KW-1185">Reference proteome</keyword>
<reference evidence="1" key="1">
    <citation type="journal article" date="2014" name="Int. J. Syst. Evol. Microbiol.">
        <title>Complete genome sequence of Corynebacterium casei LMG S-19264T (=DSM 44701T), isolated from a smear-ripened cheese.</title>
        <authorList>
            <consortium name="US DOE Joint Genome Institute (JGI-PGF)"/>
            <person name="Walter F."/>
            <person name="Albersmeier A."/>
            <person name="Kalinowski J."/>
            <person name="Ruckert C."/>
        </authorList>
    </citation>
    <scope>NUCLEOTIDE SEQUENCE</scope>
    <source>
        <strain evidence="1">CGMCC 1.12997</strain>
    </source>
</reference>
<dbReference type="Proteomes" id="UP000647241">
    <property type="component" value="Unassembled WGS sequence"/>
</dbReference>
<protein>
    <submittedName>
        <fullName evidence="1">Uncharacterized protein</fullName>
    </submittedName>
</protein>
<sequence>MLFDLSAFRSPLPGDVQVFASGVNRESEIRGFAHVAIPIGVSVNRLNQTAIDALIQLGQPVMVDSGAFSEVAVTPTGLRTKVTITEPEWRRRLKLYLHLASALREKALLVVPDKVGDQQKTLARLTTHRRDLTAIAATGARLLLPLQIGEKSHEEFFKAAQNVTGLPLIPAMPMRKAATTPEALFHFLEAAKPPQVHLLGIGIENHRSEGLIRAIRHFCPETSISMDSNRLRAVVGKDRPLTRLESELRSTPTEHMFGAVESPVFTGNGETWDYTDLIASPSLWASPEQLMAIADIIDLVDPVLETFVSSPDEFLQTPCPGFEDLVWIEHPLLAYELDRAWQQFIERRIRFGVRSAAIASVFQGSRLRSQKQRAA</sequence>
<accession>A0A917M9R2</accession>
<gene>
    <name evidence="1" type="ORF">GCM10011585_33330</name>
</gene>
<dbReference type="AlphaFoldDB" id="A0A917M9R2"/>
<reference evidence="1" key="2">
    <citation type="submission" date="2020-09" db="EMBL/GenBank/DDBJ databases">
        <authorList>
            <person name="Sun Q."/>
            <person name="Zhou Y."/>
        </authorList>
    </citation>
    <scope>NUCLEOTIDE SEQUENCE</scope>
    <source>
        <strain evidence="1">CGMCC 1.12997</strain>
    </source>
</reference>
<comment type="caution">
    <text evidence="1">The sequence shown here is derived from an EMBL/GenBank/DDBJ whole genome shotgun (WGS) entry which is preliminary data.</text>
</comment>
<proteinExistence type="predicted"/>
<evidence type="ECO:0000313" key="2">
    <source>
        <dbReference type="Proteomes" id="UP000647241"/>
    </source>
</evidence>